<accession>A0A8J8JW72</accession>
<gene>
    <name evidence="2" type="ORF">GD597_18345</name>
</gene>
<evidence type="ECO:0000313" key="2">
    <source>
        <dbReference type="EMBL" id="NNV57439.1"/>
    </source>
</evidence>
<sequence>MKIIPLISLVILLVISTQQSKAQIIVDTASHHAADTTLVQKPVDAIPEPDDEFNIFLLFIGTAFMCAMVGAAIIGAFAAALVLLMIAVFIGAGIISSAVLVGLYKKSISAGFTTLLIIICVLGGAVLGSGALLLAKDIFNFSITPVNALLTGAAGGGIGGLLMAFIIRKMIKAIFTIFKNKLSQ</sequence>
<keyword evidence="1" id="KW-0472">Membrane</keyword>
<feature type="transmembrane region" description="Helical" evidence="1">
    <location>
        <begin position="110"/>
        <end position="134"/>
    </location>
</feature>
<feature type="transmembrane region" description="Helical" evidence="1">
    <location>
        <begin position="146"/>
        <end position="167"/>
    </location>
</feature>
<dbReference type="AlphaFoldDB" id="A0A8J8JW72"/>
<name>A0A8J8JW72_9BACT</name>
<keyword evidence="3" id="KW-1185">Reference proteome</keyword>
<dbReference type="EMBL" id="WHPF01000015">
    <property type="protein sequence ID" value="NNV57439.1"/>
    <property type="molecule type" value="Genomic_DNA"/>
</dbReference>
<feature type="transmembrane region" description="Helical" evidence="1">
    <location>
        <begin position="53"/>
        <end position="74"/>
    </location>
</feature>
<reference evidence="2" key="1">
    <citation type="submission" date="2019-10" db="EMBL/GenBank/DDBJ databases">
        <title>Draft genome sequence of Panacibacter sp. KCS-6.</title>
        <authorList>
            <person name="Yim K.J."/>
        </authorList>
    </citation>
    <scope>NUCLEOTIDE SEQUENCE</scope>
    <source>
        <strain evidence="2">KCS-6</strain>
    </source>
</reference>
<proteinExistence type="predicted"/>
<keyword evidence="1" id="KW-0812">Transmembrane</keyword>
<evidence type="ECO:0000256" key="1">
    <source>
        <dbReference type="SAM" id="Phobius"/>
    </source>
</evidence>
<comment type="caution">
    <text evidence="2">The sequence shown here is derived from an EMBL/GenBank/DDBJ whole genome shotgun (WGS) entry which is preliminary data.</text>
</comment>
<dbReference type="RefSeq" id="WP_171609385.1">
    <property type="nucleotide sequence ID" value="NZ_WHPF01000015.1"/>
</dbReference>
<feature type="transmembrane region" description="Helical" evidence="1">
    <location>
        <begin position="81"/>
        <end position="104"/>
    </location>
</feature>
<evidence type="ECO:0000313" key="3">
    <source>
        <dbReference type="Proteomes" id="UP000598971"/>
    </source>
</evidence>
<dbReference type="Proteomes" id="UP000598971">
    <property type="component" value="Unassembled WGS sequence"/>
</dbReference>
<keyword evidence="1" id="KW-1133">Transmembrane helix</keyword>
<organism evidence="2 3">
    <name type="scientific">Limnovirga soli</name>
    <dbReference type="NCBI Taxonomy" id="2656915"/>
    <lineage>
        <taxon>Bacteria</taxon>
        <taxon>Pseudomonadati</taxon>
        <taxon>Bacteroidota</taxon>
        <taxon>Chitinophagia</taxon>
        <taxon>Chitinophagales</taxon>
        <taxon>Chitinophagaceae</taxon>
        <taxon>Limnovirga</taxon>
    </lineage>
</organism>
<protein>
    <submittedName>
        <fullName evidence="2">Uncharacterized protein</fullName>
    </submittedName>
</protein>